<protein>
    <submittedName>
        <fullName evidence="2">Uncharacterized protein</fullName>
    </submittedName>
</protein>
<accession>F3NH00</accession>
<comment type="caution">
    <text evidence="2">The sequence shown here is derived from an EMBL/GenBank/DDBJ whole genome shotgun (WGS) entry which is preliminary data.</text>
</comment>
<evidence type="ECO:0000313" key="3">
    <source>
        <dbReference type="Proteomes" id="UP000003022"/>
    </source>
</evidence>
<name>F3NH00_9ACTN</name>
<dbReference type="EMBL" id="AEYX01000033">
    <property type="protein sequence ID" value="EGG47127.1"/>
    <property type="molecule type" value="Genomic_DNA"/>
</dbReference>
<gene>
    <name evidence="2" type="ORF">SGM_2414</name>
</gene>
<keyword evidence="3" id="KW-1185">Reference proteome</keyword>
<sequence length="80" mass="8439">MWGESGVERRGERADGEAHARRLTQRALSDGSAELGGRQRGGRAVVLSGRRGRGRGRRAVARAGPAGSVRFRCEGAGRPG</sequence>
<reference evidence="2 3" key="1">
    <citation type="journal article" date="2011" name="J. Bacteriol.">
        <title>Draft genome sequence of the marine bacterium Streptomyces griseoaurantiacus M045, which produces novel manumycin-type antibiotics with a pABA core component.</title>
        <authorList>
            <person name="Li F."/>
            <person name="Jiang P."/>
            <person name="Zheng H."/>
            <person name="Wang S."/>
            <person name="Zhao G."/>
            <person name="Qin S."/>
            <person name="Liu Z."/>
        </authorList>
    </citation>
    <scope>NUCLEOTIDE SEQUENCE [LARGE SCALE GENOMIC DNA]</scope>
    <source>
        <strain evidence="2 3">M045</strain>
    </source>
</reference>
<organism evidence="2 3">
    <name type="scientific">Streptomyces griseoaurantiacus M045</name>
    <dbReference type="NCBI Taxonomy" id="996637"/>
    <lineage>
        <taxon>Bacteria</taxon>
        <taxon>Bacillati</taxon>
        <taxon>Actinomycetota</taxon>
        <taxon>Actinomycetes</taxon>
        <taxon>Kitasatosporales</taxon>
        <taxon>Streptomycetaceae</taxon>
        <taxon>Streptomyces</taxon>
        <taxon>Streptomyces aurantiacus group</taxon>
    </lineage>
</organism>
<dbReference type="AlphaFoldDB" id="F3NH00"/>
<evidence type="ECO:0000256" key="1">
    <source>
        <dbReference type="SAM" id="MobiDB-lite"/>
    </source>
</evidence>
<proteinExistence type="predicted"/>
<feature type="region of interest" description="Disordered" evidence="1">
    <location>
        <begin position="1"/>
        <end position="44"/>
    </location>
</feature>
<feature type="compositionally biased region" description="Basic and acidic residues" evidence="1">
    <location>
        <begin position="1"/>
        <end position="20"/>
    </location>
</feature>
<dbReference type="Proteomes" id="UP000003022">
    <property type="component" value="Unassembled WGS sequence"/>
</dbReference>
<evidence type="ECO:0000313" key="2">
    <source>
        <dbReference type="EMBL" id="EGG47127.1"/>
    </source>
</evidence>